<keyword evidence="2 13" id="KW-0645">Protease</keyword>
<proteinExistence type="inferred from homology"/>
<evidence type="ECO:0000256" key="3">
    <source>
        <dbReference type="ARBA" id="ARBA00022723"/>
    </source>
</evidence>
<comment type="similarity">
    <text evidence="1">Belongs to the peptidase S28 family.</text>
</comment>
<keyword evidence="3 10" id="KW-0479">Metal-binding</keyword>
<dbReference type="PANTHER" id="PTHR11010:SF5">
    <property type="entry name" value="RE36938P-RELATED"/>
    <property type="match status" value="1"/>
</dbReference>
<evidence type="ECO:0000256" key="6">
    <source>
        <dbReference type="ARBA" id="ARBA00022771"/>
    </source>
</evidence>
<name>A0A836K9B4_9HYME</name>
<dbReference type="PROSITE" id="PS50103">
    <property type="entry name" value="ZF_C3H1"/>
    <property type="match status" value="1"/>
</dbReference>
<gene>
    <name evidence="13" type="primary">Prss16_0</name>
    <name evidence="13" type="ORF">G6Z76_0011539</name>
</gene>
<reference evidence="13" key="1">
    <citation type="submission" date="2020-03" db="EMBL/GenBank/DDBJ databases">
        <title>Relaxed selection underlies rapid genomic changes in the transitions from sociality to social parasitism in ants.</title>
        <authorList>
            <person name="Bi X."/>
        </authorList>
    </citation>
    <scope>NUCLEOTIDE SEQUENCE</scope>
    <source>
        <strain evidence="13">BGI-DK2014a</strain>
        <tissue evidence="13">Whole body</tissue>
    </source>
</reference>
<evidence type="ECO:0000256" key="4">
    <source>
        <dbReference type="ARBA" id="ARBA00022729"/>
    </source>
</evidence>
<keyword evidence="14" id="KW-1185">Reference proteome</keyword>
<dbReference type="GO" id="GO:0000398">
    <property type="term" value="P:mRNA splicing, via spliceosome"/>
    <property type="evidence" value="ECO:0007669"/>
    <property type="project" value="InterPro"/>
</dbReference>
<evidence type="ECO:0000313" key="14">
    <source>
        <dbReference type="Proteomes" id="UP000669903"/>
    </source>
</evidence>
<keyword evidence="4" id="KW-0732">Signal</keyword>
<evidence type="ECO:0000256" key="8">
    <source>
        <dbReference type="ARBA" id="ARBA00022833"/>
    </source>
</evidence>
<dbReference type="InterPro" id="IPR042269">
    <property type="entry name" value="Ser_carbopepase_S28_SKS"/>
</dbReference>
<keyword evidence="6 10" id="KW-0863">Zinc-finger</keyword>
<dbReference type="Gene3D" id="3.40.50.1820">
    <property type="entry name" value="alpha/beta hydrolase"/>
    <property type="match status" value="1"/>
</dbReference>
<dbReference type="Gene3D" id="1.20.120.980">
    <property type="entry name" value="Serine carboxypeptidase S28, SKS domain"/>
    <property type="match status" value="1"/>
</dbReference>
<dbReference type="GO" id="GO:0070008">
    <property type="term" value="F:serine-type exopeptidase activity"/>
    <property type="evidence" value="ECO:0007669"/>
    <property type="project" value="InterPro"/>
</dbReference>
<sequence length="731" mass="84803">MEECLSTNPIHKEKRLIAMEKLYKRMRRFLTELDWLKEEIKKQKKWQLLQKQRKITILSRSRKKYKKHEKKNSKKKTKRESLIEEIKKKREEQFRKSKQLQKDINDYIDGVKTPEGLRRIVDSRSTKKLCPSFELTGVCRHKNKCSKNHREIFLSNVILIIGLYFNFSVEKNPTENNINVALEFKNSGMWHYFCKFYDNIITKLKSFGEIKTLKCYWRNKKHWRANLYVQYDTKRAAAKAWKNLKGRSYNGKPLVLLFVLCSIHPLVNGVGFRGFTFKGLEEPESLTKDVSTNIIESWITQPLDHFNYRDNRTWSMRYKENSAFLKKNGPILIMIGGEWEITNGFLQGGLMYELGVKYHGLMYYTEHRFYGQSKPTKDISTENLQYLNADQALADLAYFIDTKKKEKNLEKSIVIVVGGSYAGNMAAWARLKYPHLIQGALASSAPVRAKADFHEYYEVVTDALGKYSKTCVESVKTAFASVEELLAMRAGPQKLKLLFKLCHVPDVRSPSDLGYFMNTLSEIFAGVVQYNKIENSETGIAALCNKMTAKHLGSPLQRLALIFSNQKKCNNVNYNNFLKTFREVSWDSPAATSIMRQWYHQTCTEYGYYQTTNSNKSIFGKLFPLNYFINLCTDLYGDYYNKKILDSHVRRTNIMYGGKLPDLRNVIFTNGNSDPWHPLSVLQDLNAFSPAIVINGSSHCRDLYSDVTTDPDNLKAARAKIRKIIGKWISS</sequence>
<evidence type="ECO:0000256" key="5">
    <source>
        <dbReference type="ARBA" id="ARBA00022737"/>
    </source>
</evidence>
<feature type="zinc finger region" description="C3H1-type" evidence="10">
    <location>
        <begin position="124"/>
        <end position="152"/>
    </location>
</feature>
<dbReference type="SUPFAM" id="SSF54928">
    <property type="entry name" value="RNA-binding domain, RBD"/>
    <property type="match status" value="1"/>
</dbReference>
<dbReference type="PRINTS" id="PR01848">
    <property type="entry name" value="U2AUXFACTOR"/>
</dbReference>
<evidence type="ECO:0000256" key="7">
    <source>
        <dbReference type="ARBA" id="ARBA00022801"/>
    </source>
</evidence>
<dbReference type="GO" id="GO:0089701">
    <property type="term" value="C:U2AF complex"/>
    <property type="evidence" value="ECO:0007669"/>
    <property type="project" value="InterPro"/>
</dbReference>
<feature type="domain" description="C3H1-type" evidence="12">
    <location>
        <begin position="124"/>
        <end position="152"/>
    </location>
</feature>
<evidence type="ECO:0000256" key="11">
    <source>
        <dbReference type="SAM" id="MobiDB-lite"/>
    </source>
</evidence>
<dbReference type="InterPro" id="IPR035979">
    <property type="entry name" value="RBD_domain_sf"/>
</dbReference>
<keyword evidence="8 10" id="KW-0862">Zinc</keyword>
<evidence type="ECO:0000259" key="12">
    <source>
        <dbReference type="PROSITE" id="PS50103"/>
    </source>
</evidence>
<protein>
    <submittedName>
        <fullName evidence="13">TSSP protease</fullName>
    </submittedName>
</protein>
<evidence type="ECO:0000256" key="9">
    <source>
        <dbReference type="ARBA" id="ARBA00023180"/>
    </source>
</evidence>
<keyword evidence="7" id="KW-0378">Hydrolase</keyword>
<dbReference type="InterPro" id="IPR008758">
    <property type="entry name" value="Peptidase_S28"/>
</dbReference>
<evidence type="ECO:0000256" key="2">
    <source>
        <dbReference type="ARBA" id="ARBA00022670"/>
    </source>
</evidence>
<dbReference type="GO" id="GO:0003723">
    <property type="term" value="F:RNA binding"/>
    <property type="evidence" value="ECO:0007669"/>
    <property type="project" value="InterPro"/>
</dbReference>
<feature type="compositionally biased region" description="Basic residues" evidence="11">
    <location>
        <begin position="61"/>
        <end position="78"/>
    </location>
</feature>
<dbReference type="Pfam" id="PF05577">
    <property type="entry name" value="Peptidase_S28"/>
    <property type="match status" value="1"/>
</dbReference>
<dbReference type="AlphaFoldDB" id="A0A836K9B4"/>
<dbReference type="InterPro" id="IPR009145">
    <property type="entry name" value="U2AF_small"/>
</dbReference>
<dbReference type="InterPro" id="IPR000571">
    <property type="entry name" value="Znf_CCCH"/>
</dbReference>
<feature type="non-terminal residue" evidence="13">
    <location>
        <position position="1"/>
    </location>
</feature>
<feature type="non-terminal residue" evidence="13">
    <location>
        <position position="731"/>
    </location>
</feature>
<evidence type="ECO:0000313" key="13">
    <source>
        <dbReference type="EMBL" id="KAG5348309.1"/>
    </source>
</evidence>
<evidence type="ECO:0000256" key="10">
    <source>
        <dbReference type="PROSITE-ProRule" id="PRU00723"/>
    </source>
</evidence>
<dbReference type="Gene3D" id="3.30.70.330">
    <property type="match status" value="1"/>
</dbReference>
<dbReference type="GO" id="GO:0008270">
    <property type="term" value="F:zinc ion binding"/>
    <property type="evidence" value="ECO:0007669"/>
    <property type="project" value="UniProtKB-KW"/>
</dbReference>
<evidence type="ECO:0000256" key="1">
    <source>
        <dbReference type="ARBA" id="ARBA00011079"/>
    </source>
</evidence>
<dbReference type="SUPFAM" id="SSF53474">
    <property type="entry name" value="alpha/beta-Hydrolases"/>
    <property type="match status" value="1"/>
</dbReference>
<feature type="region of interest" description="Disordered" evidence="11">
    <location>
        <begin position="61"/>
        <end position="80"/>
    </location>
</feature>
<dbReference type="GO" id="GO:0008239">
    <property type="term" value="F:dipeptidyl-peptidase activity"/>
    <property type="evidence" value="ECO:0007669"/>
    <property type="project" value="TreeGrafter"/>
</dbReference>
<dbReference type="InterPro" id="IPR012677">
    <property type="entry name" value="Nucleotide-bd_a/b_plait_sf"/>
</dbReference>
<dbReference type="PANTHER" id="PTHR11010">
    <property type="entry name" value="PROTEASE S28 PRO-X CARBOXYPEPTIDASE-RELATED"/>
    <property type="match status" value="1"/>
</dbReference>
<keyword evidence="5" id="KW-0677">Repeat</keyword>
<comment type="caution">
    <text evidence="13">The sequence shown here is derived from an EMBL/GenBank/DDBJ whole genome shotgun (WGS) entry which is preliminary data.</text>
</comment>
<accession>A0A836K9B4</accession>
<organism evidence="13 14">
    <name type="scientific">Acromyrmex charruanus</name>
    <dbReference type="NCBI Taxonomy" id="2715315"/>
    <lineage>
        <taxon>Eukaryota</taxon>
        <taxon>Metazoa</taxon>
        <taxon>Ecdysozoa</taxon>
        <taxon>Arthropoda</taxon>
        <taxon>Hexapoda</taxon>
        <taxon>Insecta</taxon>
        <taxon>Pterygota</taxon>
        <taxon>Neoptera</taxon>
        <taxon>Endopterygota</taxon>
        <taxon>Hymenoptera</taxon>
        <taxon>Apocrita</taxon>
        <taxon>Aculeata</taxon>
        <taxon>Formicoidea</taxon>
        <taxon>Formicidae</taxon>
        <taxon>Myrmicinae</taxon>
        <taxon>Acromyrmex</taxon>
    </lineage>
</organism>
<dbReference type="Proteomes" id="UP000669903">
    <property type="component" value="Unassembled WGS sequence"/>
</dbReference>
<keyword evidence="9" id="KW-0325">Glycoprotein</keyword>
<dbReference type="InterPro" id="IPR029058">
    <property type="entry name" value="AB_hydrolase_fold"/>
</dbReference>
<dbReference type="FunFam" id="1.20.120.980:FF:000003">
    <property type="entry name" value="Serine protease 16"/>
    <property type="match status" value="1"/>
</dbReference>
<dbReference type="GO" id="GO:0006508">
    <property type="term" value="P:proteolysis"/>
    <property type="evidence" value="ECO:0007669"/>
    <property type="project" value="UniProtKB-KW"/>
</dbReference>
<dbReference type="EMBL" id="JAANIC010000092">
    <property type="protein sequence ID" value="KAG5348309.1"/>
    <property type="molecule type" value="Genomic_DNA"/>
</dbReference>